<dbReference type="PROSITE" id="PS00141">
    <property type="entry name" value="ASP_PROTEASE"/>
    <property type="match status" value="1"/>
</dbReference>
<dbReference type="CDD" id="cd05483">
    <property type="entry name" value="retropepsin_like_bacteria"/>
    <property type="match status" value="1"/>
</dbReference>
<dbReference type="Gene3D" id="2.40.70.10">
    <property type="entry name" value="Acid Proteases"/>
    <property type="match status" value="1"/>
</dbReference>
<dbReference type="EMBL" id="FOAS01000004">
    <property type="protein sequence ID" value="SEK71453.1"/>
    <property type="molecule type" value="Genomic_DNA"/>
</dbReference>
<keyword evidence="3" id="KW-1185">Reference proteome</keyword>
<proteinExistence type="predicted"/>
<accession>A0A1H7J9Q3</accession>
<name>A0A1H7J9Q3_9GAMM</name>
<dbReference type="InterPro" id="IPR001969">
    <property type="entry name" value="Aspartic_peptidase_AS"/>
</dbReference>
<dbReference type="InterPro" id="IPR021109">
    <property type="entry name" value="Peptidase_aspartic_dom_sf"/>
</dbReference>
<evidence type="ECO:0000256" key="1">
    <source>
        <dbReference type="SAM" id="SignalP"/>
    </source>
</evidence>
<dbReference type="GO" id="GO:0004190">
    <property type="term" value="F:aspartic-type endopeptidase activity"/>
    <property type="evidence" value="ECO:0007669"/>
    <property type="project" value="InterPro"/>
</dbReference>
<keyword evidence="2" id="KW-0645">Protease</keyword>
<evidence type="ECO:0000313" key="3">
    <source>
        <dbReference type="Proteomes" id="UP000185766"/>
    </source>
</evidence>
<gene>
    <name evidence="2" type="ORF">SAMN05216214_104212</name>
</gene>
<sequence>MLRLSKWFRKESSVKHWMAAALLAVSGASAQAAPIVQVVGLFNDGAVVSVDGQRKLLRAGEVGPKGVKLISATTREAVLEVDGQTRTLGLSRDTSASASVNTPKTSFSVARSNDGHYWVTGAVNGQTMQFMVDTGATSIAMNEAYAKRLGIDYRVQGSPMVASTAGGNVKGWRVKLNSVKIGGIDVLGVEAVVLGGDFPTEALLGMSWLSRVSFKEDNGVLRLESKH</sequence>
<dbReference type="GO" id="GO:0006508">
    <property type="term" value="P:proteolysis"/>
    <property type="evidence" value="ECO:0007669"/>
    <property type="project" value="UniProtKB-KW"/>
</dbReference>
<feature type="signal peptide" evidence="1">
    <location>
        <begin position="1"/>
        <end position="32"/>
    </location>
</feature>
<dbReference type="AlphaFoldDB" id="A0A1H7J9Q3"/>
<keyword evidence="1" id="KW-0732">Signal</keyword>
<dbReference type="InterPro" id="IPR034122">
    <property type="entry name" value="Retropepsin-like_bacterial"/>
</dbReference>
<reference evidence="2 3" key="1">
    <citation type="submission" date="2016-10" db="EMBL/GenBank/DDBJ databases">
        <authorList>
            <person name="de Groot N.N."/>
        </authorList>
    </citation>
    <scope>NUCLEOTIDE SEQUENCE [LARGE SCALE GENOMIC DNA]</scope>
    <source>
        <strain evidence="2 3">JCM 19513</strain>
    </source>
</reference>
<evidence type="ECO:0000313" key="2">
    <source>
        <dbReference type="EMBL" id="SEK71453.1"/>
    </source>
</evidence>
<feature type="chain" id="PRO_5010274697" evidence="1">
    <location>
        <begin position="33"/>
        <end position="227"/>
    </location>
</feature>
<dbReference type="SUPFAM" id="SSF50630">
    <property type="entry name" value="Acid proteases"/>
    <property type="match status" value="1"/>
</dbReference>
<keyword evidence="2" id="KW-0378">Hydrolase</keyword>
<protein>
    <submittedName>
        <fullName evidence="2">Aspartyl protease family protein</fullName>
    </submittedName>
</protein>
<dbReference type="STRING" id="1429083.GCA_001885685_00694"/>
<dbReference type="InterPro" id="IPR011969">
    <property type="entry name" value="Clan_AA_Asp_peptidase_C"/>
</dbReference>
<dbReference type="Pfam" id="PF13975">
    <property type="entry name" value="gag-asp_proteas"/>
    <property type="match status" value="1"/>
</dbReference>
<dbReference type="Proteomes" id="UP000185766">
    <property type="component" value="Unassembled WGS sequence"/>
</dbReference>
<organism evidence="2 3">
    <name type="scientific">Atopomonas hussainii</name>
    <dbReference type="NCBI Taxonomy" id="1429083"/>
    <lineage>
        <taxon>Bacteria</taxon>
        <taxon>Pseudomonadati</taxon>
        <taxon>Pseudomonadota</taxon>
        <taxon>Gammaproteobacteria</taxon>
        <taxon>Pseudomonadales</taxon>
        <taxon>Pseudomonadaceae</taxon>
        <taxon>Atopomonas</taxon>
    </lineage>
</organism>
<dbReference type="NCBIfam" id="TIGR02281">
    <property type="entry name" value="clan_AA_DTGA"/>
    <property type="match status" value="1"/>
</dbReference>